<dbReference type="PRINTS" id="PR00866">
    <property type="entry name" value="RNADNAPOLMS"/>
</dbReference>
<sequence>MSFWSPQRYQFEGEKHGIDDDAIAASVEVIKRIQNINARLPIVLTLRHLSWLTDTNYGYLRKVVSRESGKYKRVLFKKKVPGRSRYREIHIPEASLLAVQKWITAKILSNTSAHPSSFAYHPDSQPIFAASRHCGCKWLLKIDIENFFHSISERMVYKVFRDLGYTKLLSFELARITTTTGLSNKKSEDIFRSDSSRWPSIPNYYCSDEGFLPQGAPSSPMLSNLVMKAIDKDLEYLANCNGFTYTRYADDLAFSTEKNATIADINRFKKEVNRLLIEAGFNPNRRKTAIRGPGARRIILGILVDSKNPRLSKEYKDQLRQHLYYLRSQEHGPSKHAEARKLSVSTLFHHVRGKIAWAEKVEPEFGALCLEKFESISWPPLDNW</sequence>
<evidence type="ECO:0000256" key="6">
    <source>
        <dbReference type="ARBA" id="ARBA00022918"/>
    </source>
</evidence>
<evidence type="ECO:0000256" key="2">
    <source>
        <dbReference type="ARBA" id="ARBA00022679"/>
    </source>
</evidence>
<organism evidence="11 12">
    <name type="scientific">Marinobacter vinifirmus</name>
    <dbReference type="NCBI Taxonomy" id="355591"/>
    <lineage>
        <taxon>Bacteria</taxon>
        <taxon>Pseudomonadati</taxon>
        <taxon>Pseudomonadota</taxon>
        <taxon>Gammaproteobacteria</taxon>
        <taxon>Pseudomonadales</taxon>
        <taxon>Marinobacteraceae</taxon>
        <taxon>Marinobacter</taxon>
    </lineage>
</organism>
<evidence type="ECO:0000259" key="10">
    <source>
        <dbReference type="PROSITE" id="PS50878"/>
    </source>
</evidence>
<dbReference type="Proteomes" id="UP000216984">
    <property type="component" value="Unassembled WGS sequence"/>
</dbReference>
<dbReference type="Pfam" id="PF00078">
    <property type="entry name" value="RVT_1"/>
    <property type="match status" value="1"/>
</dbReference>
<dbReference type="InterPro" id="IPR000477">
    <property type="entry name" value="RT_dom"/>
</dbReference>
<reference evidence="11 12" key="1">
    <citation type="submission" date="2017-06" db="EMBL/GenBank/DDBJ databases">
        <title>Draft genome sequence of the halophilic bacterium Marinobacter vinifirmus FB1.</title>
        <authorList>
            <person name="Stepanov V.G."/>
            <person name="Roberts D.J."/>
            <person name="Fox G.E."/>
        </authorList>
    </citation>
    <scope>NUCLEOTIDE SEQUENCE [LARGE SCALE GENOMIC DNA]</scope>
    <source>
        <strain evidence="11 12">FB1</strain>
    </source>
</reference>
<keyword evidence="12" id="KW-1185">Reference proteome</keyword>
<proteinExistence type="inferred from homology"/>
<dbReference type="GO" id="GO:0003964">
    <property type="term" value="F:RNA-directed DNA polymerase activity"/>
    <property type="evidence" value="ECO:0007669"/>
    <property type="project" value="UniProtKB-KW"/>
</dbReference>
<accession>A0A7Z1DTZ1</accession>
<protein>
    <recommendedName>
        <fullName evidence="1">RNA-directed DNA polymerase</fullName>
        <ecNumber evidence="1">2.7.7.49</ecNumber>
    </recommendedName>
</protein>
<comment type="similarity">
    <text evidence="8">Belongs to the bacterial reverse transcriptase family.</text>
</comment>
<keyword evidence="2" id="KW-0808">Transferase</keyword>
<keyword evidence="4" id="KW-0479">Metal-binding</keyword>
<dbReference type="EMBL" id="NEFY01000006">
    <property type="protein sequence ID" value="OZC35968.1"/>
    <property type="molecule type" value="Genomic_DNA"/>
</dbReference>
<dbReference type="InterPro" id="IPR051083">
    <property type="entry name" value="GrpII_Intron_Splice-Mob/Def"/>
</dbReference>
<evidence type="ECO:0000256" key="1">
    <source>
        <dbReference type="ARBA" id="ARBA00012493"/>
    </source>
</evidence>
<dbReference type="GO" id="GO:0051607">
    <property type="term" value="P:defense response to virus"/>
    <property type="evidence" value="ECO:0007669"/>
    <property type="project" value="UniProtKB-KW"/>
</dbReference>
<dbReference type="RefSeq" id="WP_094624998.1">
    <property type="nucleotide sequence ID" value="NZ_NEFY01000006.1"/>
</dbReference>
<evidence type="ECO:0000256" key="5">
    <source>
        <dbReference type="ARBA" id="ARBA00022842"/>
    </source>
</evidence>
<evidence type="ECO:0000313" key="11">
    <source>
        <dbReference type="EMBL" id="OZC35968.1"/>
    </source>
</evidence>
<dbReference type="SUPFAM" id="SSF56672">
    <property type="entry name" value="DNA/RNA polymerases"/>
    <property type="match status" value="1"/>
</dbReference>
<comment type="catalytic activity">
    <reaction evidence="9">
        <text>DNA(n) + a 2'-deoxyribonucleoside 5'-triphosphate = DNA(n+1) + diphosphate</text>
        <dbReference type="Rhea" id="RHEA:22508"/>
        <dbReference type="Rhea" id="RHEA-COMP:17339"/>
        <dbReference type="Rhea" id="RHEA-COMP:17340"/>
        <dbReference type="ChEBI" id="CHEBI:33019"/>
        <dbReference type="ChEBI" id="CHEBI:61560"/>
        <dbReference type="ChEBI" id="CHEBI:173112"/>
        <dbReference type="EC" id="2.7.7.49"/>
    </reaction>
</comment>
<comment type="caution">
    <text evidence="11">The sequence shown here is derived from an EMBL/GenBank/DDBJ whole genome shotgun (WGS) entry which is preliminary data.</text>
</comment>
<evidence type="ECO:0000313" key="12">
    <source>
        <dbReference type="Proteomes" id="UP000216984"/>
    </source>
</evidence>
<dbReference type="EC" id="2.7.7.49" evidence="1"/>
<name>A0A7Z1DTZ1_9GAMM</name>
<gene>
    <name evidence="11" type="ORF">B9Q17_17155</name>
</gene>
<keyword evidence="5" id="KW-0460">Magnesium</keyword>
<keyword evidence="3" id="KW-0548">Nucleotidyltransferase</keyword>
<evidence type="ECO:0000256" key="7">
    <source>
        <dbReference type="ARBA" id="ARBA00023118"/>
    </source>
</evidence>
<dbReference type="InterPro" id="IPR043502">
    <property type="entry name" value="DNA/RNA_pol_sf"/>
</dbReference>
<dbReference type="AlphaFoldDB" id="A0A7Z1DTZ1"/>
<feature type="domain" description="Reverse transcriptase" evidence="10">
    <location>
        <begin position="58"/>
        <end position="304"/>
    </location>
</feature>
<evidence type="ECO:0000256" key="4">
    <source>
        <dbReference type="ARBA" id="ARBA00022723"/>
    </source>
</evidence>
<dbReference type="CDD" id="cd03487">
    <property type="entry name" value="RT_Bac_retron_II"/>
    <property type="match status" value="1"/>
</dbReference>
<dbReference type="InterPro" id="IPR000123">
    <property type="entry name" value="Reverse_transcriptase_msDNA"/>
</dbReference>
<dbReference type="PANTHER" id="PTHR34047:SF7">
    <property type="entry name" value="RNA-DIRECTED DNA POLYMERASE"/>
    <property type="match status" value="1"/>
</dbReference>
<evidence type="ECO:0000256" key="8">
    <source>
        <dbReference type="ARBA" id="ARBA00034120"/>
    </source>
</evidence>
<dbReference type="GO" id="GO:0003723">
    <property type="term" value="F:RNA binding"/>
    <property type="evidence" value="ECO:0007669"/>
    <property type="project" value="InterPro"/>
</dbReference>
<keyword evidence="7" id="KW-0051">Antiviral defense</keyword>
<dbReference type="PROSITE" id="PS50878">
    <property type="entry name" value="RT_POL"/>
    <property type="match status" value="1"/>
</dbReference>
<dbReference type="PANTHER" id="PTHR34047">
    <property type="entry name" value="NUCLEAR INTRON MATURASE 1, MITOCHONDRIAL-RELATED"/>
    <property type="match status" value="1"/>
</dbReference>
<dbReference type="GO" id="GO:0046872">
    <property type="term" value="F:metal ion binding"/>
    <property type="evidence" value="ECO:0007669"/>
    <property type="project" value="UniProtKB-KW"/>
</dbReference>
<keyword evidence="6" id="KW-0695">RNA-directed DNA polymerase</keyword>
<evidence type="ECO:0000256" key="3">
    <source>
        <dbReference type="ARBA" id="ARBA00022695"/>
    </source>
</evidence>
<evidence type="ECO:0000256" key="9">
    <source>
        <dbReference type="ARBA" id="ARBA00048173"/>
    </source>
</evidence>